<dbReference type="EMBL" id="JAWDJW010006108">
    <property type="protein sequence ID" value="KAK3065940.1"/>
    <property type="molecule type" value="Genomic_DNA"/>
</dbReference>
<organism evidence="1 2">
    <name type="scientific">Coniosporium uncinatum</name>
    <dbReference type="NCBI Taxonomy" id="93489"/>
    <lineage>
        <taxon>Eukaryota</taxon>
        <taxon>Fungi</taxon>
        <taxon>Dikarya</taxon>
        <taxon>Ascomycota</taxon>
        <taxon>Pezizomycotina</taxon>
        <taxon>Dothideomycetes</taxon>
        <taxon>Dothideomycetes incertae sedis</taxon>
        <taxon>Coniosporium</taxon>
    </lineage>
</organism>
<evidence type="ECO:0000313" key="1">
    <source>
        <dbReference type="EMBL" id="KAK3065940.1"/>
    </source>
</evidence>
<comment type="caution">
    <text evidence="1">The sequence shown here is derived from an EMBL/GenBank/DDBJ whole genome shotgun (WGS) entry which is preliminary data.</text>
</comment>
<sequence length="155" mass="17256">VPPEGDMIDGKFVPGGTSIGWNSYGLQRQKDIFGLDADVFRPERWLDEKNEAKLQRMSDTVSLVFGAGRFGCLGKPVAMMELNKIIPEAVLRYEWRAINIERPFEGICIGFFLHEGMWVRVEERKPDGQDRVDSPAIGNGRLSNGSAVLDDAVTA</sequence>
<feature type="non-terminal residue" evidence="1">
    <location>
        <position position="1"/>
    </location>
</feature>
<keyword evidence="2" id="KW-1185">Reference proteome</keyword>
<accession>A0ACC3DEG4</accession>
<name>A0ACC3DEG4_9PEZI</name>
<dbReference type="Proteomes" id="UP001186974">
    <property type="component" value="Unassembled WGS sequence"/>
</dbReference>
<gene>
    <name evidence="1" type="ORF">LTS18_002213</name>
</gene>
<reference evidence="1" key="1">
    <citation type="submission" date="2024-09" db="EMBL/GenBank/DDBJ databases">
        <title>Black Yeasts Isolated from many extreme environments.</title>
        <authorList>
            <person name="Coleine C."/>
            <person name="Stajich J.E."/>
            <person name="Selbmann L."/>
        </authorList>
    </citation>
    <scope>NUCLEOTIDE SEQUENCE</scope>
    <source>
        <strain evidence="1">CCFEE 5737</strain>
    </source>
</reference>
<proteinExistence type="predicted"/>
<protein>
    <submittedName>
        <fullName evidence="1">Uncharacterized protein</fullName>
    </submittedName>
</protein>
<evidence type="ECO:0000313" key="2">
    <source>
        <dbReference type="Proteomes" id="UP001186974"/>
    </source>
</evidence>